<organism evidence="1 2">
    <name type="scientific">Heracleum sosnowskyi</name>
    <dbReference type="NCBI Taxonomy" id="360622"/>
    <lineage>
        <taxon>Eukaryota</taxon>
        <taxon>Viridiplantae</taxon>
        <taxon>Streptophyta</taxon>
        <taxon>Embryophyta</taxon>
        <taxon>Tracheophyta</taxon>
        <taxon>Spermatophyta</taxon>
        <taxon>Magnoliopsida</taxon>
        <taxon>eudicotyledons</taxon>
        <taxon>Gunneridae</taxon>
        <taxon>Pentapetalae</taxon>
        <taxon>asterids</taxon>
        <taxon>campanulids</taxon>
        <taxon>Apiales</taxon>
        <taxon>Apiaceae</taxon>
        <taxon>Apioideae</taxon>
        <taxon>apioid superclade</taxon>
        <taxon>Tordylieae</taxon>
        <taxon>Tordyliinae</taxon>
        <taxon>Heracleum</taxon>
    </lineage>
</organism>
<sequence>MFVKLERWFFNMAEVNDRRIIVQANQNEDTKFQNIEIDGSDEDELDPPDIVGYYILDLQTGGVSTLPRTIQNFDLTHSTSPMLWKRAHPIITNPLGGDGVAFDGKIFYFRSCEDFSSFCEVLDPTQPDPHWHCIESKPGQGLILAPPVLADYDNKRIIVCLHTPVDSSSLYAYYPSEDRWECVVETFLQKRWFSSPSIVTMADGVIYVYYRDLKGFFQAYDIDSKEWLEVKVSPAVKHSESYYLPLYHYVSVIHLGKGILCLLGWTDEGEGLTHIHLVQFQLKVLNVDDKKEVRSGVLELSPVMFAPSKVG</sequence>
<reference evidence="1" key="2">
    <citation type="submission" date="2023-05" db="EMBL/GenBank/DDBJ databases">
        <authorList>
            <person name="Schelkunov M.I."/>
        </authorList>
    </citation>
    <scope>NUCLEOTIDE SEQUENCE</scope>
    <source>
        <strain evidence="1">Hsosn_3</strain>
        <tissue evidence="1">Leaf</tissue>
    </source>
</reference>
<comment type="caution">
    <text evidence="1">The sequence shown here is derived from an EMBL/GenBank/DDBJ whole genome shotgun (WGS) entry which is preliminary data.</text>
</comment>
<dbReference type="Gene3D" id="2.120.10.80">
    <property type="entry name" value="Kelch-type beta propeller"/>
    <property type="match status" value="1"/>
</dbReference>
<accession>A0AAD8HEV3</accession>
<dbReference type="InterPro" id="IPR015915">
    <property type="entry name" value="Kelch-typ_b-propeller"/>
</dbReference>
<dbReference type="Proteomes" id="UP001237642">
    <property type="component" value="Unassembled WGS sequence"/>
</dbReference>
<gene>
    <name evidence="1" type="ORF">POM88_041763</name>
</gene>
<proteinExistence type="predicted"/>
<reference evidence="1" key="1">
    <citation type="submission" date="2023-02" db="EMBL/GenBank/DDBJ databases">
        <title>Genome of toxic invasive species Heracleum sosnowskyi carries increased number of genes despite the absence of recent whole-genome duplications.</title>
        <authorList>
            <person name="Schelkunov M."/>
            <person name="Shtratnikova V."/>
            <person name="Makarenko M."/>
            <person name="Klepikova A."/>
            <person name="Omelchenko D."/>
            <person name="Novikova G."/>
            <person name="Obukhova E."/>
            <person name="Bogdanov V."/>
            <person name="Penin A."/>
            <person name="Logacheva M."/>
        </authorList>
    </citation>
    <scope>NUCLEOTIDE SEQUENCE</scope>
    <source>
        <strain evidence="1">Hsosn_3</strain>
        <tissue evidence="1">Leaf</tissue>
    </source>
</reference>
<evidence type="ECO:0000313" key="1">
    <source>
        <dbReference type="EMBL" id="KAK1366202.1"/>
    </source>
</evidence>
<dbReference type="SUPFAM" id="SSF117281">
    <property type="entry name" value="Kelch motif"/>
    <property type="match status" value="1"/>
</dbReference>
<dbReference type="AlphaFoldDB" id="A0AAD8HEV3"/>
<name>A0AAD8HEV3_9APIA</name>
<dbReference type="EMBL" id="JAUIZM010000009">
    <property type="protein sequence ID" value="KAK1366202.1"/>
    <property type="molecule type" value="Genomic_DNA"/>
</dbReference>
<keyword evidence="2" id="KW-1185">Reference proteome</keyword>
<protein>
    <submittedName>
        <fullName evidence="1">Uncharacterized protein</fullName>
    </submittedName>
</protein>
<evidence type="ECO:0000313" key="2">
    <source>
        <dbReference type="Proteomes" id="UP001237642"/>
    </source>
</evidence>